<feature type="non-terminal residue" evidence="7">
    <location>
        <position position="1"/>
    </location>
</feature>
<dbReference type="InterPro" id="IPR045345">
    <property type="entry name" value="Gag_p24_C"/>
</dbReference>
<evidence type="ECO:0000256" key="1">
    <source>
        <dbReference type="ARBA" id="ARBA00022723"/>
    </source>
</evidence>
<proteinExistence type="predicted"/>
<name>A0A852DYI3_PASAF</name>
<evidence type="ECO:0000313" key="8">
    <source>
        <dbReference type="Proteomes" id="UP000625584"/>
    </source>
</evidence>
<dbReference type="GO" id="GO:0003676">
    <property type="term" value="F:nucleic acid binding"/>
    <property type="evidence" value="ECO:0007669"/>
    <property type="project" value="InterPro"/>
</dbReference>
<dbReference type="PANTHER" id="PTHR40389:SF3">
    <property type="entry name" value="IGE-BINDING PROTEIN"/>
    <property type="match status" value="1"/>
</dbReference>
<dbReference type="GO" id="GO:0008270">
    <property type="term" value="F:zinc ion binding"/>
    <property type="evidence" value="ECO:0007669"/>
    <property type="project" value="UniProtKB-KW"/>
</dbReference>
<dbReference type="AlphaFoldDB" id="A0A852DYI3"/>
<gene>
    <name evidence="7" type="primary">Hervk_1</name>
    <name evidence="7" type="ORF">PASAMO_R06937</name>
</gene>
<reference evidence="7" key="1">
    <citation type="submission" date="2019-09" db="EMBL/GenBank/DDBJ databases">
        <title>Bird 10,000 Genomes (B10K) Project - Family phase.</title>
        <authorList>
            <person name="Zhang G."/>
        </authorList>
    </citation>
    <scope>NUCLEOTIDE SEQUENCE</scope>
    <source>
        <strain evidence="7">OUT-0017</strain>
        <tissue evidence="7">Muscle</tissue>
    </source>
</reference>
<dbReference type="Gene3D" id="1.10.1200.30">
    <property type="match status" value="1"/>
</dbReference>
<dbReference type="InterPro" id="IPR036875">
    <property type="entry name" value="Znf_CCHC_sf"/>
</dbReference>
<dbReference type="InterPro" id="IPR050195">
    <property type="entry name" value="Primate_lentivir_Gag_pol-like"/>
</dbReference>
<evidence type="ECO:0000256" key="3">
    <source>
        <dbReference type="ARBA" id="ARBA00022833"/>
    </source>
</evidence>
<dbReference type="Gene3D" id="4.10.60.10">
    <property type="entry name" value="Zinc finger, CCHC-type"/>
    <property type="match status" value="1"/>
</dbReference>
<keyword evidence="1" id="KW-0479">Metal-binding</keyword>
<dbReference type="Gene3D" id="1.10.375.10">
    <property type="entry name" value="Human Immunodeficiency Virus Type 1 Capsid Protein"/>
    <property type="match status" value="1"/>
</dbReference>
<evidence type="ECO:0000259" key="6">
    <source>
        <dbReference type="PROSITE" id="PS50158"/>
    </source>
</evidence>
<dbReference type="PANTHER" id="PTHR40389">
    <property type="entry name" value="ENDOGENOUS RETROVIRUS GROUP K MEMBER 24 GAG POLYPROTEIN-RELATED"/>
    <property type="match status" value="1"/>
</dbReference>
<dbReference type="InterPro" id="IPR001878">
    <property type="entry name" value="Znf_CCHC"/>
</dbReference>
<dbReference type="Proteomes" id="UP000625584">
    <property type="component" value="Unassembled WGS sequence"/>
</dbReference>
<dbReference type="InterPro" id="IPR008916">
    <property type="entry name" value="Retrov_capsid_C"/>
</dbReference>
<dbReference type="InterPro" id="IPR008919">
    <property type="entry name" value="Retrov_capsid_N"/>
</dbReference>
<dbReference type="SUPFAM" id="SSF57756">
    <property type="entry name" value="Retrovirus zinc finger-like domains"/>
    <property type="match status" value="1"/>
</dbReference>
<dbReference type="PROSITE" id="PS50158">
    <property type="entry name" value="ZF_CCHC"/>
    <property type="match status" value="1"/>
</dbReference>
<feature type="compositionally biased region" description="Low complexity" evidence="5">
    <location>
        <begin position="118"/>
        <end position="140"/>
    </location>
</feature>
<dbReference type="GO" id="GO:0016032">
    <property type="term" value="P:viral process"/>
    <property type="evidence" value="ECO:0007669"/>
    <property type="project" value="InterPro"/>
</dbReference>
<sequence length="519" mass="56479">MERQAAYDLFTSFLKQRQVKGIDLQEELPGLLAYGYERGVFQNPRTVHELTEWRKFGDKLWDAVIDEDKTAEKLGKLWRVVHNELLQHQAEKEAAQQADEKKASGRWSGCPLAAATSTVRLPPTSSSSSPPVRAVAALSAPPVPRPDPPCPPPGNEPIPGAQSDRAGAIARQRREAWEAVLEEIMESGDPEAVAAALDAAHLVVFWPVAGGGDQAAITALNWKLLSRLQTTASQFGVTGEPTKQMLDYIWGSQVLLPNDCKGIARLIFTPLQQLLFDERWRSLCEESVAVARQPGHPLHGTTLEELMGLGPFLRAEAQASIGANKCREAMRLARLAMDSIEKPGRIPCYMRIKQGRDESFESFIDKAAAAIGRAGVPDDLKGILLKECALQNCNQATRNVINTLGIDWSIEAVLERLENVPVGDQAMLVEAIKELGVGLQKQAAAWQSQLSAVLAALQAAATNTPRAPSAGRMQCYRCGGLGHPRRACRAADVWCQNCRSDTHNTGACRRRPGTGKASA</sequence>
<accession>A0A852DYI3</accession>
<dbReference type="SUPFAM" id="SSF47353">
    <property type="entry name" value="Retrovirus capsid dimerization domain-like"/>
    <property type="match status" value="1"/>
</dbReference>
<evidence type="ECO:0000256" key="2">
    <source>
        <dbReference type="ARBA" id="ARBA00022771"/>
    </source>
</evidence>
<organism evidence="7 8">
    <name type="scientific">Passerina amoena</name>
    <name type="common">Lazuli bunting</name>
    <dbReference type="NCBI Taxonomy" id="142471"/>
    <lineage>
        <taxon>Eukaryota</taxon>
        <taxon>Metazoa</taxon>
        <taxon>Chordata</taxon>
        <taxon>Craniata</taxon>
        <taxon>Vertebrata</taxon>
        <taxon>Euteleostomi</taxon>
        <taxon>Archelosauria</taxon>
        <taxon>Archosauria</taxon>
        <taxon>Dinosauria</taxon>
        <taxon>Saurischia</taxon>
        <taxon>Theropoda</taxon>
        <taxon>Coelurosauria</taxon>
        <taxon>Aves</taxon>
        <taxon>Neognathae</taxon>
        <taxon>Neoaves</taxon>
        <taxon>Telluraves</taxon>
        <taxon>Australaves</taxon>
        <taxon>Passeriformes</taxon>
        <taxon>Cardinalidae</taxon>
        <taxon>Passerina</taxon>
    </lineage>
</organism>
<feature type="compositionally biased region" description="Pro residues" evidence="5">
    <location>
        <begin position="141"/>
        <end position="156"/>
    </location>
</feature>
<keyword evidence="8" id="KW-1185">Reference proteome</keyword>
<feature type="domain" description="CCHC-type" evidence="6">
    <location>
        <begin position="475"/>
        <end position="489"/>
    </location>
</feature>
<keyword evidence="3" id="KW-0862">Zinc</keyword>
<feature type="region of interest" description="Disordered" evidence="5">
    <location>
        <begin position="118"/>
        <end position="166"/>
    </location>
</feature>
<dbReference type="Pfam" id="PF19317">
    <property type="entry name" value="Gag_p24_C"/>
    <property type="match status" value="1"/>
</dbReference>
<keyword evidence="2 4" id="KW-0863">Zinc-finger</keyword>
<evidence type="ECO:0000313" key="7">
    <source>
        <dbReference type="EMBL" id="NXP95610.1"/>
    </source>
</evidence>
<protein>
    <submittedName>
        <fullName evidence="7">GA113 protein</fullName>
    </submittedName>
</protein>
<comment type="caution">
    <text evidence="7">The sequence shown here is derived from an EMBL/GenBank/DDBJ whole genome shotgun (WGS) entry which is preliminary data.</text>
</comment>
<dbReference type="EMBL" id="WBNP01048299">
    <property type="protein sequence ID" value="NXP95610.1"/>
    <property type="molecule type" value="Genomic_DNA"/>
</dbReference>
<dbReference type="Pfam" id="PF00607">
    <property type="entry name" value="Gag_p24"/>
    <property type="match status" value="1"/>
</dbReference>
<evidence type="ECO:0000256" key="5">
    <source>
        <dbReference type="SAM" id="MobiDB-lite"/>
    </source>
</evidence>
<dbReference type="SUPFAM" id="SSF47943">
    <property type="entry name" value="Retrovirus capsid protein, N-terminal core domain"/>
    <property type="match status" value="1"/>
</dbReference>
<evidence type="ECO:0000256" key="4">
    <source>
        <dbReference type="PROSITE-ProRule" id="PRU00047"/>
    </source>
</evidence>
<feature type="non-terminal residue" evidence="7">
    <location>
        <position position="519"/>
    </location>
</feature>